<proteinExistence type="predicted"/>
<reference evidence="2" key="1">
    <citation type="journal article" date="2019" name="Int. J. Syst. Evol. Microbiol.">
        <title>The Global Catalogue of Microorganisms (GCM) 10K type strain sequencing project: providing services to taxonomists for standard genome sequencing and annotation.</title>
        <authorList>
            <consortium name="The Broad Institute Genomics Platform"/>
            <consortium name="The Broad Institute Genome Sequencing Center for Infectious Disease"/>
            <person name="Wu L."/>
            <person name="Ma J."/>
        </authorList>
    </citation>
    <scope>NUCLEOTIDE SEQUENCE [LARGE SCALE GENOMIC DNA]</scope>
    <source>
        <strain evidence="2">JCM 19173</strain>
    </source>
</reference>
<evidence type="ECO:0000313" key="2">
    <source>
        <dbReference type="Proteomes" id="UP000604341"/>
    </source>
</evidence>
<gene>
    <name evidence="1" type="ORF">GCM10010844_39440</name>
</gene>
<dbReference type="RefSeq" id="WP_189070698.1">
    <property type="nucleotide sequence ID" value="NZ_BMPE01000023.1"/>
</dbReference>
<name>A0ABQ2FQE5_9DEIO</name>
<protein>
    <submittedName>
        <fullName evidence="1">Uncharacterized protein</fullName>
    </submittedName>
</protein>
<sequence>MALIKTTQDEPHLTAQEAARIHQAHNPLLTPDEQIAAQFEQLLHGEVLEAARRTTFLDLHVQPEQVVRLAFEFHRIGYRVTYQLLDDEPTGQLRVTWPEAPDPPGDTRLVPLPREVQTFTPWRRVLRLLRIR</sequence>
<accession>A0ABQ2FQE5</accession>
<keyword evidence="2" id="KW-1185">Reference proteome</keyword>
<evidence type="ECO:0000313" key="1">
    <source>
        <dbReference type="EMBL" id="GGL16628.1"/>
    </source>
</evidence>
<comment type="caution">
    <text evidence="1">The sequence shown here is derived from an EMBL/GenBank/DDBJ whole genome shotgun (WGS) entry which is preliminary data.</text>
</comment>
<dbReference type="Proteomes" id="UP000604341">
    <property type="component" value="Unassembled WGS sequence"/>
</dbReference>
<organism evidence="1 2">
    <name type="scientific">Deinococcus radiotolerans</name>
    <dbReference type="NCBI Taxonomy" id="1309407"/>
    <lineage>
        <taxon>Bacteria</taxon>
        <taxon>Thermotogati</taxon>
        <taxon>Deinococcota</taxon>
        <taxon>Deinococci</taxon>
        <taxon>Deinococcales</taxon>
        <taxon>Deinococcaceae</taxon>
        <taxon>Deinococcus</taxon>
    </lineage>
</organism>
<dbReference type="EMBL" id="BMPE01000023">
    <property type="protein sequence ID" value="GGL16628.1"/>
    <property type="molecule type" value="Genomic_DNA"/>
</dbReference>